<feature type="transmembrane region" description="Helical" evidence="7">
    <location>
        <begin position="360"/>
        <end position="385"/>
    </location>
</feature>
<evidence type="ECO:0000256" key="4">
    <source>
        <dbReference type="ARBA" id="ARBA00022989"/>
    </source>
</evidence>
<evidence type="ECO:0000259" key="8">
    <source>
        <dbReference type="Pfam" id="PF01490"/>
    </source>
</evidence>
<dbReference type="PANTHER" id="PTHR22950:SF479">
    <property type="entry name" value="AMINO ACID TRANSPORTER (EUROFUNG)-RELATED"/>
    <property type="match status" value="1"/>
</dbReference>
<evidence type="ECO:0000256" key="7">
    <source>
        <dbReference type="SAM" id="Phobius"/>
    </source>
</evidence>
<dbReference type="Proteomes" id="UP000294847">
    <property type="component" value="Chromosome 4"/>
</dbReference>
<evidence type="ECO:0000256" key="5">
    <source>
        <dbReference type="ARBA" id="ARBA00023136"/>
    </source>
</evidence>
<evidence type="ECO:0000256" key="6">
    <source>
        <dbReference type="SAM" id="MobiDB-lite"/>
    </source>
</evidence>
<feature type="transmembrane region" description="Helical" evidence="7">
    <location>
        <begin position="467"/>
        <end position="487"/>
    </location>
</feature>
<feature type="transmembrane region" description="Helical" evidence="7">
    <location>
        <begin position="101"/>
        <end position="120"/>
    </location>
</feature>
<feature type="transmembrane region" description="Helical" evidence="7">
    <location>
        <begin position="406"/>
        <end position="427"/>
    </location>
</feature>
<comment type="subcellular location">
    <subcellularLocation>
        <location evidence="1">Membrane</location>
        <topology evidence="1">Multi-pass membrane protein</topology>
    </subcellularLocation>
</comment>
<dbReference type="GO" id="GO:0015179">
    <property type="term" value="F:L-amino acid transmembrane transporter activity"/>
    <property type="evidence" value="ECO:0007669"/>
    <property type="project" value="TreeGrafter"/>
</dbReference>
<feature type="transmembrane region" description="Helical" evidence="7">
    <location>
        <begin position="174"/>
        <end position="198"/>
    </location>
</feature>
<feature type="region of interest" description="Disordered" evidence="6">
    <location>
        <begin position="1"/>
        <end position="79"/>
    </location>
</feature>
<feature type="compositionally biased region" description="Low complexity" evidence="6">
    <location>
        <begin position="36"/>
        <end position="58"/>
    </location>
</feature>
<evidence type="ECO:0000313" key="9">
    <source>
        <dbReference type="EMBL" id="QBZ60127.1"/>
    </source>
</evidence>
<organism evidence="9 10">
    <name type="scientific">Pyricularia oryzae</name>
    <name type="common">Rice blast fungus</name>
    <name type="synonym">Magnaporthe oryzae</name>
    <dbReference type="NCBI Taxonomy" id="318829"/>
    <lineage>
        <taxon>Eukaryota</taxon>
        <taxon>Fungi</taxon>
        <taxon>Dikarya</taxon>
        <taxon>Ascomycota</taxon>
        <taxon>Pezizomycotina</taxon>
        <taxon>Sordariomycetes</taxon>
        <taxon>Sordariomycetidae</taxon>
        <taxon>Magnaporthales</taxon>
        <taxon>Pyriculariaceae</taxon>
        <taxon>Pyricularia</taxon>
    </lineage>
</organism>
<evidence type="ECO:0000313" key="10">
    <source>
        <dbReference type="Proteomes" id="UP000294847"/>
    </source>
</evidence>
<feature type="transmembrane region" description="Helical" evidence="7">
    <location>
        <begin position="284"/>
        <end position="303"/>
    </location>
</feature>
<gene>
    <name evidence="9" type="ORF">PoMZ_07065</name>
</gene>
<keyword evidence="5 7" id="KW-0472">Membrane</keyword>
<feature type="domain" description="Amino acid transporter transmembrane" evidence="8">
    <location>
        <begin position="97"/>
        <end position="491"/>
    </location>
</feature>
<evidence type="ECO:0000256" key="2">
    <source>
        <dbReference type="ARBA" id="ARBA00008066"/>
    </source>
</evidence>
<dbReference type="AlphaFoldDB" id="A0A4P7NE72"/>
<dbReference type="Pfam" id="PF01490">
    <property type="entry name" value="Aa_trans"/>
    <property type="match status" value="1"/>
</dbReference>
<sequence>METYAGQPPMGNTAAATAGGGTTTPESEKHIHPATDGNNNNYNNYNGNNGYDSNNNSDVYREKKTPPLTPPATDGSVDRAMGENIFSEGGKNYRTVGRWNTALILITNQIGLGILALPSVVQTLGIVPAVIAIIGIGLLSTYTAYELLQFYRRHPHVVNAVDMARIVGGRPLEVIMGVSLVTKMGLTCASTIVTISVALNTLSSHGVCTAGFIGIAALGCWLLCLPRTFKFIAHIGIPSTISIVAAVLIVIISLGVGNPQGAPPGWSRDVAVVQVVGNPSFREGVAACLNVCYAYAGNIAFVSNMAEMRNPSRDFVPALLVLQAVAIPLYLIAGLAIYCLAGEFTTSPSLGSAPRVAAKVAYGIALPCVLATGAVFGHTAIKYIYVVAMKRIGATGELTSRTVKSWAVWVGCATLFWLLAFVVANAIPIFSSILAISSATFIAWFTFGISAVFWFHMNWHDGTLFSGWRKICLFVLNVFIIVLALFMNSAGLWSAATGLQQVFDNAENEIKGPFTCANNAIF</sequence>
<feature type="transmembrane region" description="Helical" evidence="7">
    <location>
        <begin position="433"/>
        <end position="455"/>
    </location>
</feature>
<comment type="similarity">
    <text evidence="2">Belongs to the amino acid/polyamine transporter 2 family.</text>
</comment>
<evidence type="ECO:0000256" key="3">
    <source>
        <dbReference type="ARBA" id="ARBA00022692"/>
    </source>
</evidence>
<feature type="transmembrane region" description="Helical" evidence="7">
    <location>
        <begin position="204"/>
        <end position="224"/>
    </location>
</feature>
<keyword evidence="3 7" id="KW-0812">Transmembrane</keyword>
<accession>A0A4P7NE72</accession>
<feature type="transmembrane region" description="Helical" evidence="7">
    <location>
        <begin position="126"/>
        <end position="145"/>
    </location>
</feature>
<reference evidence="9 10" key="1">
    <citation type="journal article" date="2019" name="Mol. Biol. Evol.">
        <title>Blast fungal genomes show frequent chromosomal changes, gene gains and losses, and effector gene turnover.</title>
        <authorList>
            <person name="Gomez Luciano L.B."/>
            <person name="Jason Tsai I."/>
            <person name="Chuma I."/>
            <person name="Tosa Y."/>
            <person name="Chen Y.H."/>
            <person name="Li J.Y."/>
            <person name="Li M.Y."/>
            <person name="Jade Lu M.Y."/>
            <person name="Nakayashiki H."/>
            <person name="Li W.H."/>
        </authorList>
    </citation>
    <scope>NUCLEOTIDE SEQUENCE [LARGE SCALE GENOMIC DNA]</scope>
    <source>
        <strain evidence="9">MZ5-1-6</strain>
    </source>
</reference>
<name>A0A4P7NE72_PYROR</name>
<dbReference type="EMBL" id="CP034207">
    <property type="protein sequence ID" value="QBZ60127.1"/>
    <property type="molecule type" value="Genomic_DNA"/>
</dbReference>
<dbReference type="InterPro" id="IPR013057">
    <property type="entry name" value="AA_transpt_TM"/>
</dbReference>
<evidence type="ECO:0000256" key="1">
    <source>
        <dbReference type="ARBA" id="ARBA00004141"/>
    </source>
</evidence>
<proteinExistence type="inferred from homology"/>
<dbReference type="PANTHER" id="PTHR22950">
    <property type="entry name" value="AMINO ACID TRANSPORTER"/>
    <property type="match status" value="1"/>
</dbReference>
<feature type="transmembrane region" description="Helical" evidence="7">
    <location>
        <begin position="231"/>
        <end position="256"/>
    </location>
</feature>
<feature type="transmembrane region" description="Helical" evidence="7">
    <location>
        <begin position="315"/>
        <end position="340"/>
    </location>
</feature>
<dbReference type="GO" id="GO:0016020">
    <property type="term" value="C:membrane"/>
    <property type="evidence" value="ECO:0007669"/>
    <property type="project" value="UniProtKB-SubCell"/>
</dbReference>
<protein>
    <recommendedName>
        <fullName evidence="8">Amino acid transporter transmembrane domain-containing protein</fullName>
    </recommendedName>
</protein>
<dbReference type="Gene3D" id="1.20.1740.10">
    <property type="entry name" value="Amino acid/polyamine transporter I"/>
    <property type="match status" value="1"/>
</dbReference>
<keyword evidence="4 7" id="KW-1133">Transmembrane helix</keyword>